<evidence type="ECO:0000256" key="2">
    <source>
        <dbReference type="ARBA" id="ARBA00004906"/>
    </source>
</evidence>
<dbReference type="InterPro" id="IPR008974">
    <property type="entry name" value="TRAF-like"/>
</dbReference>
<dbReference type="PANTHER" id="PTHR26379">
    <property type="entry name" value="BTB/POZ AND MATH DOMAIN-CONTAINING PROTEIN 1"/>
    <property type="match status" value="1"/>
</dbReference>
<dbReference type="InterPro" id="IPR045005">
    <property type="entry name" value="BPM1-6"/>
</dbReference>
<evidence type="ECO:0000259" key="5">
    <source>
        <dbReference type="PROSITE" id="PS50144"/>
    </source>
</evidence>
<dbReference type="Pfam" id="PF00651">
    <property type="entry name" value="BTB"/>
    <property type="match status" value="8"/>
</dbReference>
<evidence type="ECO:0000313" key="6">
    <source>
        <dbReference type="EnsemblPlants" id="LPERR08G17760.1"/>
    </source>
</evidence>
<evidence type="ECO:0000256" key="3">
    <source>
        <dbReference type="ARBA" id="ARBA00010846"/>
    </source>
</evidence>
<feature type="domain" description="MATH" evidence="5">
    <location>
        <begin position="1509"/>
        <end position="1638"/>
    </location>
</feature>
<comment type="pathway">
    <text evidence="2">Protein modification; protein ubiquitination.</text>
</comment>
<reference evidence="7" key="2">
    <citation type="submission" date="2013-12" db="EMBL/GenBank/DDBJ databases">
        <authorList>
            <person name="Yu Y."/>
            <person name="Lee S."/>
            <person name="de Baynast K."/>
            <person name="Wissotski M."/>
            <person name="Liu L."/>
            <person name="Talag J."/>
            <person name="Goicoechea J."/>
            <person name="Angelova A."/>
            <person name="Jetty R."/>
            <person name="Kudrna D."/>
            <person name="Golser W."/>
            <person name="Rivera L."/>
            <person name="Zhang J."/>
            <person name="Wing R."/>
        </authorList>
    </citation>
    <scope>NUCLEOTIDE SEQUENCE</scope>
</reference>
<evidence type="ECO:0000313" key="7">
    <source>
        <dbReference type="Proteomes" id="UP000032180"/>
    </source>
</evidence>
<feature type="domain" description="BTB" evidence="4">
    <location>
        <begin position="468"/>
        <end position="535"/>
    </location>
</feature>
<feature type="domain" description="BTB" evidence="4">
    <location>
        <begin position="1346"/>
        <end position="1413"/>
    </location>
</feature>
<feature type="domain" description="BTB" evidence="4">
    <location>
        <begin position="1994"/>
        <end position="2057"/>
    </location>
</feature>
<dbReference type="STRING" id="77586.A0A0D9X9Y2"/>
<dbReference type="SUPFAM" id="SSF54695">
    <property type="entry name" value="POZ domain"/>
    <property type="match status" value="8"/>
</dbReference>
<dbReference type="CDD" id="cd18280">
    <property type="entry name" value="BTB_POZ_BPM_plant"/>
    <property type="match status" value="5"/>
</dbReference>
<comment type="similarity">
    <text evidence="3">Belongs to the Tdpoz family.</text>
</comment>
<feature type="domain" description="BTB" evidence="4">
    <location>
        <begin position="1008"/>
        <end position="1071"/>
    </location>
</feature>
<dbReference type="eggNOG" id="KOG1987">
    <property type="taxonomic scope" value="Eukaryota"/>
</dbReference>
<comment type="function">
    <text evidence="1">May act as a substrate-specific adapter of an E3 ubiquitin-protein ligase complex (CUL3-RBX1-BTB) which mediates the ubiquitination and subsequent proteasomal degradation of target proteins.</text>
</comment>
<dbReference type="Gene3D" id="3.30.710.10">
    <property type="entry name" value="Potassium Channel Kv1.1, Chain A"/>
    <property type="match status" value="8"/>
</dbReference>
<reference evidence="6 7" key="1">
    <citation type="submission" date="2012-08" db="EMBL/GenBank/DDBJ databases">
        <title>Oryza genome evolution.</title>
        <authorList>
            <person name="Wing R.A."/>
        </authorList>
    </citation>
    <scope>NUCLEOTIDE SEQUENCE</scope>
</reference>
<dbReference type="Gramene" id="LPERR08G17760.1">
    <property type="protein sequence ID" value="LPERR08G17760.1"/>
    <property type="gene ID" value="LPERR08G17760"/>
</dbReference>
<evidence type="ECO:0000256" key="1">
    <source>
        <dbReference type="ARBA" id="ARBA00002668"/>
    </source>
</evidence>
<dbReference type="Gene3D" id="1.25.40.420">
    <property type="match status" value="2"/>
</dbReference>
<keyword evidence="7" id="KW-1185">Reference proteome</keyword>
<protein>
    <recommendedName>
        <fullName evidence="8">BTB domain-containing protein</fullName>
    </recommendedName>
</protein>
<dbReference type="CDD" id="cd00121">
    <property type="entry name" value="MATH"/>
    <property type="match status" value="8"/>
</dbReference>
<feature type="domain" description="BTB" evidence="4">
    <location>
        <begin position="142"/>
        <end position="209"/>
    </location>
</feature>
<dbReference type="Pfam" id="PF22486">
    <property type="entry name" value="MATH_2"/>
    <property type="match status" value="5"/>
</dbReference>
<feature type="domain" description="BTB" evidence="4">
    <location>
        <begin position="2309"/>
        <end position="2373"/>
    </location>
</feature>
<dbReference type="CDD" id="cd14733">
    <property type="entry name" value="BACK"/>
    <property type="match status" value="1"/>
</dbReference>
<dbReference type="InterPro" id="IPR011333">
    <property type="entry name" value="SKP1/BTB/POZ_sf"/>
</dbReference>
<dbReference type="GO" id="GO:0016567">
    <property type="term" value="P:protein ubiquitination"/>
    <property type="evidence" value="ECO:0007669"/>
    <property type="project" value="InterPro"/>
</dbReference>
<dbReference type="InterPro" id="IPR002083">
    <property type="entry name" value="MATH/TRAF_dom"/>
</dbReference>
<dbReference type="InterPro" id="IPR000210">
    <property type="entry name" value="BTB/POZ_dom"/>
</dbReference>
<accession>A0A0D9X9Y2</accession>
<evidence type="ECO:0000259" key="4">
    <source>
        <dbReference type="PROSITE" id="PS50097"/>
    </source>
</evidence>
<reference evidence="6" key="3">
    <citation type="submission" date="2015-04" db="UniProtKB">
        <authorList>
            <consortium name="EnsemblPlants"/>
        </authorList>
    </citation>
    <scope>IDENTIFICATION</scope>
</reference>
<proteinExistence type="inferred from homology"/>
<dbReference type="HOGENOM" id="CLU_228699_0_0_1"/>
<sequence>MFTGCFVPFVLDNFGTKSLAVGDVVSSDEFSAGGHLWVIDCYPHGCKTAANKGEYVSLFFRLIKSRSSSVKAFIEGYVVNREGEPRDCEKKRTDIHEFKCNGDDWGWLVCNDGEGIEDPPFVVPPPKIGEHLGRLLDSADGSDVSFVVGGETFPAHRAVLAARSPVFKAELFGCMAEATSSCITLHEIEPVTFRALLRFIYTDDLREDIDKLDGSPVDTTFHHDLLAMADRYELDGLKLLCARRLLCNMTANSVADTLVCNETYNCPEMKIKCMDFFAVDDNFKKAAFSDVFFFHANMFTGCFVPFVLDYSVTKSLAVGDVVSSGDISAGGHHWVIDCYPHGITTKKAEEKGKYVSLYLRIKSKCSGVKAMFEAFVLTKDGEPSTSDSPWAPVHEFQGKDGNDDWGWSEFMSRDDLEEKYVTATGRVTFICGIAVMRHDGGQENSMYIASPSKVGEDLGGLLDSADGSDVSFIVDGETFSAHRAVLAARSPVFKAELFGCMSEATLSCITLHDIEPATFRALLRFIYTDELPEDTGKLDGSPIDTTFHHDLLAVADRYALDGLKLLCARWLLCNMTTDSVNLVAGDVVMSDDISAGGHLWKIECYPRSKSTTSTVKAIFHSSVLTRDGQPLSIDDERTELQEFERNDEEWGLSNFVKRVDLEENCVTDSGHVTFLCGIAVVIDPLLIVVPPPDIGTHLGRLLDKIEGTDVTFVVGGETFPAHRAVVAARSPVFKAELFGSMSESNSSIITLQDIEPATFSALLRFMYTDDMPDDTDELEQVSMTDTLQHLLAASDRYGLDRLKLMCAQRLLHCMTVDSVADILACAEMYNCPELKNKCIDFFVAENNFKKDVFTDGTTKLAAGDVISSDDISFGGHVWKIDCYPRGTLMAAKKRNCVVSLFLRMKSKSNAVKAFFEASAMNREGHRPIRGGSRKTDVYEFKGNNGDHGYGLGWHDFMYQDSMCNAVTASGHVTLVCRISIIVDPLLVLPPSNIGENFGHLLDDGAYGTDVTFFVGGEKFPAHRVILAARSPVFKAELFGSMSESTSSCITLQDIEPETFRDLLRFIYTDQLPGVTDGPDGFPADTFQDLLVVADRYALDRLKLLCAHKLAHNMTADTVADILDCAETYNCPGLKNKCMDFLTVKDNFNQAVFTQGYARLLQKYPLVAAEMKTRAAASGDMPNSGFIELNLDYAATNEFLSDAFTAGGHTWVLKCYPRGREEVKGEYLSLFLGLVSSKSKNVMAIFDAFVLGKGGERYSFIPARSSMIFSPIGPPNGLQAWGWLRFVKRSDLESLYMVDGKFRIMCVVIVLRDNDPIQGFPLPLPLSVPPSDIGVHLGGMLDRGVGTDVTFLVDGETFPAHRVVLAARSLVFETELYGSMMEANMSCITLHDIEPDTFRAMLRFIYTDTLLVDGVELMTTAMTTELFYKLLAAADRYGLNRLKCMCAQKLWETVSVDTVAKMLVHAEMHSCPELKRRCLDFFVQDKNFKEAVLTDGLEAVRMSSMNMAPASGFLELKLDFSATNACATGDIFTTDVFSAGGFDWSVEYFPRGYGKNGINGAYLSLFLKLVSKSKNIKAIFDAFLMEKDGEPSSYVAKRLVHVFPPEGGYISWGWLKFVKRSDLESSYVVDGKVRIMCVVIVLRDNDNHVPVSSSDVTGRLDGLPVPPSDIGVHLGHLLDSGDGTDVSFIVNGEKFAAHRAVLAARSPVFKAELFGCMSESTSSCITLNDIEPAIFRALLWFIYTDELPGDTSKTNVFFQHLLAVADRYALDRLKLMCAQRLLHNVTADTVTDILVCAETYNCPELKNKCIDFFAVEDNFRKAVFTDGFALLVQEFPLIVAELQKRLRPSIRMATTSGYVDLKVDYSATKACAIGDVFFSDAFTAGGHTWRVTYYPRGDKKENNNGDHFSLFLKLDSKSKDVKAIFDAFLMDKDGKPLLLLPRDACSERDLESSYVVDGKFRIMCVVIVLHDDRAPVPSSDIGVHLGRLLDSSDGADVSFMVDGETFPAHRAVLAARSPVFKAELFGSMVESKMSCITLHDIEPETFRSLLQFIYTDELPEDCTELEGSSSTTTARDELFKKLLAAADRYDLSRLKLMCEQKLSETVSVDNVLPMLVFAEMHNCPDLKRRCLDFVLAEKNFEEALVSLNMLASGFIEYKLNYLQTQKLAIEEEWLPRTRISAGEHNGTIMCYPRGRVGYKGEHISLFLTLNQIDPKFTVVFDVFLIGRDGKPSSKYGQRSGDVIESSGGSRYIGWNRFVKRSDLDPDFVADDGTVTFVCGLIVLRSDDPIIVPPSNLGGQLGAMVCSTDGSDVSFNVGGETFHAHRAVLAARSPVFRAELFGSMVEATMPCITLRDIESLTFKALLHFVYTDELSSLLNSVDLLQGLLAAADRYALDRLKLMCAKKLWELTSVETVAAIIVCAETYNCTELKRRCLDFFMAKDNFNKVVVTKGYFHLGHSSPAIIEEIKARLENLKLKP</sequence>
<dbReference type="PROSITE" id="PS50144">
    <property type="entry name" value="MATH"/>
    <property type="match status" value="4"/>
</dbReference>
<dbReference type="PANTHER" id="PTHR26379:SF238">
    <property type="entry name" value="OS08G0523100 PROTEIN"/>
    <property type="match status" value="1"/>
</dbReference>
<dbReference type="FunFam" id="3.30.710.10:FF:000136">
    <property type="entry name" value="BTB-POZ and math domain 1"/>
    <property type="match status" value="1"/>
</dbReference>
<name>A0A0D9X9Y2_9ORYZ</name>
<dbReference type="SMART" id="SM00061">
    <property type="entry name" value="MATH"/>
    <property type="match status" value="4"/>
</dbReference>
<feature type="domain" description="BTB" evidence="4">
    <location>
        <begin position="1683"/>
        <end position="1750"/>
    </location>
</feature>
<dbReference type="Pfam" id="PF24570">
    <property type="entry name" value="BACK_BPM_SPOP"/>
    <property type="match status" value="6"/>
</dbReference>
<feature type="domain" description="MATH" evidence="5">
    <location>
        <begin position="300"/>
        <end position="433"/>
    </location>
</feature>
<organism evidence="6 7">
    <name type="scientific">Leersia perrieri</name>
    <dbReference type="NCBI Taxonomy" id="77586"/>
    <lineage>
        <taxon>Eukaryota</taxon>
        <taxon>Viridiplantae</taxon>
        <taxon>Streptophyta</taxon>
        <taxon>Embryophyta</taxon>
        <taxon>Tracheophyta</taxon>
        <taxon>Spermatophyta</taxon>
        <taxon>Magnoliopsida</taxon>
        <taxon>Liliopsida</taxon>
        <taxon>Poales</taxon>
        <taxon>Poaceae</taxon>
        <taxon>BOP clade</taxon>
        <taxon>Oryzoideae</taxon>
        <taxon>Oryzeae</taxon>
        <taxon>Oryzinae</taxon>
        <taxon>Leersia</taxon>
    </lineage>
</organism>
<feature type="domain" description="BTB" evidence="4">
    <location>
        <begin position="708"/>
        <end position="775"/>
    </location>
</feature>
<feature type="domain" description="MATH" evidence="5">
    <location>
        <begin position="1854"/>
        <end position="1965"/>
    </location>
</feature>
<dbReference type="InterPro" id="IPR056423">
    <property type="entry name" value="BACK_BPM_SPOP"/>
</dbReference>
<dbReference type="PROSITE" id="PS50097">
    <property type="entry name" value="BTB"/>
    <property type="match status" value="8"/>
</dbReference>
<dbReference type="Gene3D" id="2.60.210.10">
    <property type="entry name" value="Apoptosis, Tumor Necrosis Factor Receptor Associated Protein 2, Chain A"/>
    <property type="match status" value="8"/>
</dbReference>
<dbReference type="SMART" id="SM00225">
    <property type="entry name" value="BTB"/>
    <property type="match status" value="8"/>
</dbReference>
<feature type="domain" description="MATH" evidence="5">
    <location>
        <begin position="1182"/>
        <end position="1307"/>
    </location>
</feature>
<dbReference type="Proteomes" id="UP000032180">
    <property type="component" value="Chromosome 8"/>
</dbReference>
<dbReference type="SUPFAM" id="SSF49599">
    <property type="entry name" value="TRAF domain-like"/>
    <property type="match status" value="8"/>
</dbReference>
<dbReference type="GO" id="GO:0071472">
    <property type="term" value="P:cellular response to salt stress"/>
    <property type="evidence" value="ECO:0007669"/>
    <property type="project" value="UniProtKB-ARBA"/>
</dbReference>
<dbReference type="EnsemblPlants" id="LPERR08G17760.1">
    <property type="protein sequence ID" value="LPERR08G17760.1"/>
    <property type="gene ID" value="LPERR08G17760"/>
</dbReference>
<evidence type="ECO:0008006" key="8">
    <source>
        <dbReference type="Google" id="ProtNLM"/>
    </source>
</evidence>